<dbReference type="Proteomes" id="UP000033519">
    <property type="component" value="Unassembled WGS sequence"/>
</dbReference>
<evidence type="ECO:0000313" key="5">
    <source>
        <dbReference type="Proteomes" id="UP000033519"/>
    </source>
</evidence>
<keyword evidence="5" id="KW-1185">Reference proteome</keyword>
<dbReference type="Pfam" id="PF00480">
    <property type="entry name" value="ROK"/>
    <property type="match status" value="1"/>
</dbReference>
<evidence type="ECO:0000313" key="3">
    <source>
        <dbReference type="EMBL" id="KKC32841.1"/>
    </source>
</evidence>
<dbReference type="PATRIC" id="fig|728005.3.peg.506"/>
<evidence type="ECO:0000256" key="1">
    <source>
        <dbReference type="ARBA" id="ARBA00006479"/>
    </source>
</evidence>
<dbReference type="InterPro" id="IPR036390">
    <property type="entry name" value="WH_DNA-bd_sf"/>
</dbReference>
<dbReference type="PANTHER" id="PTHR18964">
    <property type="entry name" value="ROK (REPRESSOR, ORF, KINASE) FAMILY"/>
    <property type="match status" value="1"/>
</dbReference>
<dbReference type="Pfam" id="PF13412">
    <property type="entry name" value="HTH_24"/>
    <property type="match status" value="1"/>
</dbReference>
<evidence type="ECO:0000313" key="6">
    <source>
        <dbReference type="Proteomes" id="UP000182258"/>
    </source>
</evidence>
<accession>A0A0F5PWP9</accession>
<dbReference type="InterPro" id="IPR036388">
    <property type="entry name" value="WH-like_DNA-bd_sf"/>
</dbReference>
<keyword evidence="4" id="KW-0808">Transferase</keyword>
<gene>
    <name evidence="4" type="ORF">SAMN04488059_104167</name>
    <name evidence="3" type="ORF">WH91_11830</name>
</gene>
<dbReference type="GO" id="GO:0016301">
    <property type="term" value="F:kinase activity"/>
    <property type="evidence" value="ECO:0007669"/>
    <property type="project" value="UniProtKB-KW"/>
</dbReference>
<feature type="region of interest" description="Disordered" evidence="2">
    <location>
        <begin position="363"/>
        <end position="388"/>
    </location>
</feature>
<dbReference type="EMBL" id="LAPV01000126">
    <property type="protein sequence ID" value="KKC32841.1"/>
    <property type="molecule type" value="Genomic_DNA"/>
</dbReference>
<dbReference type="EMBL" id="FOMB01000004">
    <property type="protein sequence ID" value="SFC37846.1"/>
    <property type="molecule type" value="Genomic_DNA"/>
</dbReference>
<dbReference type="InterPro" id="IPR043129">
    <property type="entry name" value="ATPase_NBD"/>
</dbReference>
<dbReference type="SUPFAM" id="SSF53067">
    <property type="entry name" value="Actin-like ATPase domain"/>
    <property type="match status" value="1"/>
</dbReference>
<reference evidence="4 6" key="2">
    <citation type="submission" date="2016-10" db="EMBL/GenBank/DDBJ databases">
        <authorList>
            <person name="de Groot N.N."/>
        </authorList>
    </citation>
    <scope>NUCLEOTIDE SEQUENCE [LARGE SCALE GENOMIC DNA]</scope>
    <source>
        <strain evidence="4 6">CGMCC 1.10210</strain>
    </source>
</reference>
<name>A0A0F5PWP9_9HYPH</name>
<evidence type="ECO:0000256" key="2">
    <source>
        <dbReference type="SAM" id="MobiDB-lite"/>
    </source>
</evidence>
<organism evidence="4 6">
    <name type="scientific">Devosia psychrophila</name>
    <dbReference type="NCBI Taxonomy" id="728005"/>
    <lineage>
        <taxon>Bacteria</taxon>
        <taxon>Pseudomonadati</taxon>
        <taxon>Pseudomonadota</taxon>
        <taxon>Alphaproteobacteria</taxon>
        <taxon>Hyphomicrobiales</taxon>
        <taxon>Devosiaceae</taxon>
        <taxon>Devosia</taxon>
    </lineage>
</organism>
<evidence type="ECO:0000313" key="4">
    <source>
        <dbReference type="EMBL" id="SFC37846.1"/>
    </source>
</evidence>
<dbReference type="OrthoDB" id="49685at2"/>
<dbReference type="STRING" id="728005.SAMN04488059_104167"/>
<comment type="similarity">
    <text evidence="1">Belongs to the ROK (NagC/XylR) family.</text>
</comment>
<keyword evidence="4" id="KW-0418">Kinase</keyword>
<dbReference type="InterPro" id="IPR000600">
    <property type="entry name" value="ROK"/>
</dbReference>
<dbReference type="AlphaFoldDB" id="A0A0F5PWP9"/>
<proteinExistence type="inferred from homology"/>
<dbReference type="RefSeq" id="WP_046171214.1">
    <property type="nucleotide sequence ID" value="NZ_FOMB01000004.1"/>
</dbReference>
<dbReference type="Proteomes" id="UP000182258">
    <property type="component" value="Unassembled WGS sequence"/>
</dbReference>
<sequence>MALRGTNQEKARPYNRRIVLEYVRNHGPATRGDIAKRVGLTVQTVSTIVRELEEQGYLLSSKEAPKGRGLPPTMLHLNPDGGYAIGISVTPLGVDAALMNLAGDMLGSAARACVRPSPSQAFALIEELCAEMRALRPDGRILGVGFAMPGPFDVQAISFVGPTTLDGWSGVPVRARLEEVTKLPAFIAADTVAAAIGVRLYGEGAAMPQFYYLYFGVGLGGTMMQDGAPVRGAWGNAGEIGHIPIVPGGLPCPCGNRGCLERYLSLDSFSNRPAGQSQGEWVAEVAPIFHSAICTIENLFDPQTIVLGGLAPDELITALVATTSTLPTSISSRYDRTTPRVTASVGHQSLLRGAAAMAVSGVLSPRQEPALTPDRPRQRDPFSNGMAA</sequence>
<dbReference type="CDD" id="cd00092">
    <property type="entry name" value="HTH_CRP"/>
    <property type="match status" value="1"/>
</dbReference>
<dbReference type="Gene3D" id="3.30.420.40">
    <property type="match status" value="2"/>
</dbReference>
<protein>
    <submittedName>
        <fullName evidence="4">Sugar kinase of the NBD/HSP70 family, may contain an N-terminal HTH domain</fullName>
    </submittedName>
    <submittedName>
        <fullName evidence="3">Transcriptional regulator</fullName>
    </submittedName>
</protein>
<dbReference type="SUPFAM" id="SSF46785">
    <property type="entry name" value="Winged helix' DNA-binding domain"/>
    <property type="match status" value="1"/>
</dbReference>
<dbReference type="Gene3D" id="1.10.10.10">
    <property type="entry name" value="Winged helix-like DNA-binding domain superfamily/Winged helix DNA-binding domain"/>
    <property type="match status" value="1"/>
</dbReference>
<reference evidence="3 5" key="1">
    <citation type="submission" date="2015-03" db="EMBL/GenBank/DDBJ databases">
        <authorList>
            <person name="Lepp D."/>
            <person name="Hassan Y.I."/>
            <person name="Li X.-Z."/>
            <person name="Zhou T."/>
        </authorList>
    </citation>
    <scope>NUCLEOTIDE SEQUENCE [LARGE SCALE GENOMIC DNA]</scope>
    <source>
        <strain evidence="3 5">Cr7-05</strain>
    </source>
</reference>
<dbReference type="PANTHER" id="PTHR18964:SF149">
    <property type="entry name" value="BIFUNCTIONAL UDP-N-ACETYLGLUCOSAMINE 2-EPIMERASE_N-ACETYLMANNOSAMINE KINASE"/>
    <property type="match status" value="1"/>
</dbReference>